<dbReference type="PANTHER" id="PTHR43649">
    <property type="entry name" value="ARABINOSE-BINDING PROTEIN-RELATED"/>
    <property type="match status" value="1"/>
</dbReference>
<evidence type="ECO:0000313" key="5">
    <source>
        <dbReference type="EMBL" id="MBP1995998.1"/>
    </source>
</evidence>
<sequence length="564" mass="61952">MKTFTQSFTKGLTKRFTKRSTIFNKNFTKGLALSLIASLVFVTACSKSEDGGNTKESATPAVVKPADPFGRYDETVTLSLAKAILPEDKSLPTGDTLENNQYTRYVLDKANIKFDYTLTAATGDAFKQKVEVAIASNDIPDVMIVTEKQLRQMVEAGQLEDLTEVYENYATPQMKEVFATSQGKSLEMATFDGKLMAIPNQAPEADFVPLLWIRQDWLDKVGLEQPKTVDDLIKVAKAFIEQDPDDNGKADTIGLPGPNTALNSTDKGFGSIFTSFGAYPKTWLRDSSGNVIYGSIMPEMKDALLKLREMYAAGLIDKEFALRKDAAELIAGGKAGMFFSPWWAPFGGALLDAVKNNPKADWQPVTGPVDANGQFNSVMGPVSNQFLVVKKGIKHPEAALIALNTFSLPDADKLDKNVLPEYVPVRLVATRTDIIADMYQSISKTLAGEIKEEELPDNYKSVLELVKTEQASPKADLGLWGSVHSYMVGGGALAKPYNKVYSLIYSETKTMETKWATLNKLEDETLLKIIMGREPIEAFDTFVEKWKSLGGSDILKEIDAASNN</sequence>
<comment type="subcellular location">
    <subcellularLocation>
        <location evidence="1">Cell envelope</location>
    </subcellularLocation>
</comment>
<keyword evidence="4" id="KW-0732">Signal</keyword>
<proteinExistence type="inferred from homology"/>
<keyword evidence="3" id="KW-0813">Transport</keyword>
<dbReference type="EMBL" id="JAGGLB010000042">
    <property type="protein sequence ID" value="MBP1995998.1"/>
    <property type="molecule type" value="Genomic_DNA"/>
</dbReference>
<comment type="caution">
    <text evidence="5">The sequence shown here is derived from an EMBL/GenBank/DDBJ whole genome shotgun (WGS) entry which is preliminary data.</text>
</comment>
<accession>A0ABS4J846</accession>
<keyword evidence="6" id="KW-1185">Reference proteome</keyword>
<dbReference type="RefSeq" id="WP_245376121.1">
    <property type="nucleotide sequence ID" value="NZ_JAGGLB010000042.1"/>
</dbReference>
<evidence type="ECO:0000256" key="1">
    <source>
        <dbReference type="ARBA" id="ARBA00004196"/>
    </source>
</evidence>
<dbReference type="Gene3D" id="3.40.190.10">
    <property type="entry name" value="Periplasmic binding protein-like II"/>
    <property type="match status" value="3"/>
</dbReference>
<dbReference type="PANTHER" id="PTHR43649:SF31">
    <property type="entry name" value="SN-GLYCEROL-3-PHOSPHATE-BINDING PERIPLASMIC PROTEIN UGPB"/>
    <property type="match status" value="1"/>
</dbReference>
<name>A0ABS4J846_9BACL</name>
<dbReference type="SUPFAM" id="SSF53850">
    <property type="entry name" value="Periplasmic binding protein-like II"/>
    <property type="match status" value="1"/>
</dbReference>
<comment type="similarity">
    <text evidence="2">Belongs to the bacterial solute-binding protein 1 family.</text>
</comment>
<reference evidence="5 6" key="1">
    <citation type="submission" date="2021-03" db="EMBL/GenBank/DDBJ databases">
        <title>Genomic Encyclopedia of Type Strains, Phase IV (KMG-IV): sequencing the most valuable type-strain genomes for metagenomic binning, comparative biology and taxonomic classification.</title>
        <authorList>
            <person name="Goeker M."/>
        </authorList>
    </citation>
    <scope>NUCLEOTIDE SEQUENCE [LARGE SCALE GENOMIC DNA]</scope>
    <source>
        <strain evidence="5 6">DSM 26048</strain>
    </source>
</reference>
<dbReference type="InterPro" id="IPR050490">
    <property type="entry name" value="Bact_solute-bd_prot1"/>
</dbReference>
<gene>
    <name evidence="5" type="ORF">J2Z66_007642</name>
</gene>
<dbReference type="CDD" id="cd13580">
    <property type="entry name" value="PBP2_AlgQ_like_1"/>
    <property type="match status" value="1"/>
</dbReference>
<evidence type="ECO:0000256" key="3">
    <source>
        <dbReference type="ARBA" id="ARBA00022448"/>
    </source>
</evidence>
<dbReference type="Pfam" id="PF01547">
    <property type="entry name" value="SBP_bac_1"/>
    <property type="match status" value="1"/>
</dbReference>
<evidence type="ECO:0000313" key="6">
    <source>
        <dbReference type="Proteomes" id="UP001519287"/>
    </source>
</evidence>
<dbReference type="Proteomes" id="UP001519287">
    <property type="component" value="Unassembled WGS sequence"/>
</dbReference>
<evidence type="ECO:0000256" key="2">
    <source>
        <dbReference type="ARBA" id="ARBA00008520"/>
    </source>
</evidence>
<protein>
    <submittedName>
        <fullName evidence="5">Aldouronate transport system substrate-binding protein</fullName>
    </submittedName>
</protein>
<dbReference type="InterPro" id="IPR006059">
    <property type="entry name" value="SBP"/>
</dbReference>
<evidence type="ECO:0000256" key="4">
    <source>
        <dbReference type="ARBA" id="ARBA00022729"/>
    </source>
</evidence>
<organism evidence="5 6">
    <name type="scientific">Paenibacillus eucommiae</name>
    <dbReference type="NCBI Taxonomy" id="1355755"/>
    <lineage>
        <taxon>Bacteria</taxon>
        <taxon>Bacillati</taxon>
        <taxon>Bacillota</taxon>
        <taxon>Bacilli</taxon>
        <taxon>Bacillales</taxon>
        <taxon>Paenibacillaceae</taxon>
        <taxon>Paenibacillus</taxon>
    </lineage>
</organism>